<dbReference type="Gene3D" id="3.30.160.60">
    <property type="entry name" value="Classic Zinc Finger"/>
    <property type="match status" value="1"/>
</dbReference>
<dbReference type="InterPro" id="IPR000315">
    <property type="entry name" value="Znf_B-box"/>
</dbReference>
<dbReference type="Pfam" id="PF00643">
    <property type="entry name" value="zf-B_box"/>
    <property type="match status" value="1"/>
</dbReference>
<evidence type="ECO:0000256" key="1">
    <source>
        <dbReference type="ARBA" id="ARBA00022723"/>
    </source>
</evidence>
<dbReference type="CDD" id="cd19769">
    <property type="entry name" value="Bbox2_TRIM16-like"/>
    <property type="match status" value="1"/>
</dbReference>
<evidence type="ECO:0000256" key="2">
    <source>
        <dbReference type="ARBA" id="ARBA00022771"/>
    </source>
</evidence>
<keyword evidence="7" id="KW-1185">Reference proteome</keyword>
<dbReference type="InterPro" id="IPR058030">
    <property type="entry name" value="TRIM8/14/16/25/29/45/65_CC"/>
</dbReference>
<evidence type="ECO:0000256" key="4">
    <source>
        <dbReference type="SAM" id="Coils"/>
    </source>
</evidence>
<dbReference type="Proteomes" id="UP001178508">
    <property type="component" value="Chromosome 10"/>
</dbReference>
<evidence type="ECO:0000256" key="3">
    <source>
        <dbReference type="ARBA" id="ARBA00022833"/>
    </source>
</evidence>
<feature type="domain" description="B box-type" evidence="5">
    <location>
        <begin position="114"/>
        <end position="154"/>
    </location>
</feature>
<sequence length="272" mass="31228">MARGLIPRYWATCSSCQSPLCKEDFPKPPDLHVNIEFRDMLELFKKQSHTVNVKSSRPREGEVEVLCSLCDGTRHKADKSCLICLASYCKNHLKPHSSVQALRWHKLINPMQTLEDRLCKIHNKILEFFCKTDQSCVCALRLKNHLGMHEVVSLEDRLKDRKTKLSHAKTEVKRNLNEKRLLVQNSITQCHGELQRSKVETGKALDALVALIVTKKMTLIELLEGKQRAAEQQAKTFIRQLQLEITEDTQRYTELEELSKTSSKTSHPCPSL</sequence>
<dbReference type="SMART" id="SM00336">
    <property type="entry name" value="BBOX"/>
    <property type="match status" value="1"/>
</dbReference>
<dbReference type="SUPFAM" id="SSF57845">
    <property type="entry name" value="B-box zinc-binding domain"/>
    <property type="match status" value="1"/>
</dbReference>
<protein>
    <submittedName>
        <fullName evidence="6">E3 ubiquitin-protein ligase TRIM39-like</fullName>
    </submittedName>
</protein>
<proteinExistence type="predicted"/>
<dbReference type="PANTHER" id="PTHR25465:SF32">
    <property type="entry name" value="BLOODTHIRSTY-RELATED GENE FAMILY, MEMBER 16 ISOFORM X1-RELATED"/>
    <property type="match status" value="1"/>
</dbReference>
<keyword evidence="4" id="KW-0175">Coiled coil</keyword>
<dbReference type="PANTHER" id="PTHR25465">
    <property type="entry name" value="B-BOX DOMAIN CONTAINING"/>
    <property type="match status" value="1"/>
</dbReference>
<reference evidence="6" key="1">
    <citation type="submission" date="2023-08" db="EMBL/GenBank/DDBJ databases">
        <authorList>
            <person name="Alioto T."/>
            <person name="Alioto T."/>
            <person name="Gomez Garrido J."/>
        </authorList>
    </citation>
    <scope>NUCLEOTIDE SEQUENCE</scope>
</reference>
<dbReference type="Pfam" id="PF25600">
    <property type="entry name" value="TRIM_CC"/>
    <property type="match status" value="1"/>
</dbReference>
<dbReference type="AlphaFoldDB" id="A0AAV1FXC8"/>
<feature type="coiled-coil region" evidence="4">
    <location>
        <begin position="220"/>
        <end position="258"/>
    </location>
</feature>
<dbReference type="Gene3D" id="4.10.830.40">
    <property type="match status" value="1"/>
</dbReference>
<evidence type="ECO:0000313" key="6">
    <source>
        <dbReference type="EMBL" id="CAJ1066277.1"/>
    </source>
</evidence>
<gene>
    <name evidence="6" type="ORF">XNOV1_A043163</name>
</gene>
<dbReference type="GO" id="GO:0008270">
    <property type="term" value="F:zinc ion binding"/>
    <property type="evidence" value="ECO:0007669"/>
    <property type="project" value="UniProtKB-KW"/>
</dbReference>
<name>A0AAV1FXC8_XYRNO</name>
<organism evidence="6 7">
    <name type="scientific">Xyrichtys novacula</name>
    <name type="common">Pearly razorfish</name>
    <name type="synonym">Hemipteronotus novacula</name>
    <dbReference type="NCBI Taxonomy" id="13765"/>
    <lineage>
        <taxon>Eukaryota</taxon>
        <taxon>Metazoa</taxon>
        <taxon>Chordata</taxon>
        <taxon>Craniata</taxon>
        <taxon>Vertebrata</taxon>
        <taxon>Euteleostomi</taxon>
        <taxon>Actinopterygii</taxon>
        <taxon>Neopterygii</taxon>
        <taxon>Teleostei</taxon>
        <taxon>Neoteleostei</taxon>
        <taxon>Acanthomorphata</taxon>
        <taxon>Eupercaria</taxon>
        <taxon>Labriformes</taxon>
        <taxon>Labridae</taxon>
        <taxon>Xyrichtys</taxon>
    </lineage>
</organism>
<keyword evidence="1" id="KW-0479">Metal-binding</keyword>
<keyword evidence="2" id="KW-0863">Zinc-finger</keyword>
<evidence type="ECO:0000313" key="7">
    <source>
        <dbReference type="Proteomes" id="UP001178508"/>
    </source>
</evidence>
<keyword evidence="3" id="KW-0862">Zinc</keyword>
<evidence type="ECO:0000259" key="5">
    <source>
        <dbReference type="SMART" id="SM00336"/>
    </source>
</evidence>
<dbReference type="InterPro" id="IPR051051">
    <property type="entry name" value="E3_ubiq-ligase_TRIM/RNF"/>
</dbReference>
<accession>A0AAV1FXC8</accession>
<dbReference type="EMBL" id="OY660873">
    <property type="protein sequence ID" value="CAJ1066277.1"/>
    <property type="molecule type" value="Genomic_DNA"/>
</dbReference>